<reference evidence="1" key="1">
    <citation type="submission" date="2020-12" db="EMBL/GenBank/DDBJ databases">
        <title>Metabolic potential, ecology and presence of endohyphal bacteria is reflected in genomic diversity of Mucoromycotina.</title>
        <authorList>
            <person name="Muszewska A."/>
            <person name="Okrasinska A."/>
            <person name="Steczkiewicz K."/>
            <person name="Drgas O."/>
            <person name="Orlowska M."/>
            <person name="Perlinska-Lenart U."/>
            <person name="Aleksandrzak-Piekarczyk T."/>
            <person name="Szatraj K."/>
            <person name="Zielenkiewicz U."/>
            <person name="Pilsyk S."/>
            <person name="Malc E."/>
            <person name="Mieczkowski P."/>
            <person name="Kruszewska J.S."/>
            <person name="Biernat P."/>
            <person name="Pawlowska J."/>
        </authorList>
    </citation>
    <scope>NUCLEOTIDE SEQUENCE</scope>
    <source>
        <strain evidence="1">CBS 226.32</strain>
    </source>
</reference>
<keyword evidence="2" id="KW-1185">Reference proteome</keyword>
<dbReference type="Proteomes" id="UP000650833">
    <property type="component" value="Unassembled WGS sequence"/>
</dbReference>
<dbReference type="EMBL" id="JAEPRC010000076">
    <property type="protein sequence ID" value="KAG2210761.1"/>
    <property type="molecule type" value="Genomic_DNA"/>
</dbReference>
<name>A0A8H7RGJ6_9FUNG</name>
<dbReference type="AlphaFoldDB" id="A0A8H7RGJ6"/>
<sequence length="239" mass="27744">MNNNEIFVRILQQLTTIRGEIIDLKEKVGALQNQFNQQFTPQNALTFEHNSEVLTEDPVVRSRYTSALNRYGRRDIGPNPTNQPQATMLQKYNSLLQHLHEAKSEGNTPLDKDQLDKERKKLHNAALKIVRSHFQVMSPNVTRWSNVEPSNQMYYCLLLEEKILNEHNWELFRCKKSWAARSLLYSAYKAFEKQRRAAVLRLGRETNNAVAEGRALYEETQHASNEYVSDDESTTSNAF</sequence>
<organism evidence="1 2">
    <name type="scientific">Mucor plumbeus</name>
    <dbReference type="NCBI Taxonomy" id="97098"/>
    <lineage>
        <taxon>Eukaryota</taxon>
        <taxon>Fungi</taxon>
        <taxon>Fungi incertae sedis</taxon>
        <taxon>Mucoromycota</taxon>
        <taxon>Mucoromycotina</taxon>
        <taxon>Mucoromycetes</taxon>
        <taxon>Mucorales</taxon>
        <taxon>Mucorineae</taxon>
        <taxon>Mucoraceae</taxon>
        <taxon>Mucor</taxon>
    </lineage>
</organism>
<protein>
    <submittedName>
        <fullName evidence="1">Uncharacterized protein</fullName>
    </submittedName>
</protein>
<proteinExistence type="predicted"/>
<evidence type="ECO:0000313" key="2">
    <source>
        <dbReference type="Proteomes" id="UP000650833"/>
    </source>
</evidence>
<gene>
    <name evidence="1" type="ORF">INT46_008583</name>
</gene>
<comment type="caution">
    <text evidence="1">The sequence shown here is derived from an EMBL/GenBank/DDBJ whole genome shotgun (WGS) entry which is preliminary data.</text>
</comment>
<evidence type="ECO:0000313" key="1">
    <source>
        <dbReference type="EMBL" id="KAG2210761.1"/>
    </source>
</evidence>
<accession>A0A8H7RGJ6</accession>